<dbReference type="SMART" id="SM00382">
    <property type="entry name" value="AAA"/>
    <property type="match status" value="1"/>
</dbReference>
<dbReference type="Gene3D" id="3.40.50.300">
    <property type="entry name" value="P-loop containing nucleotide triphosphate hydrolases"/>
    <property type="match status" value="1"/>
</dbReference>
<dbReference type="InterPro" id="IPR050153">
    <property type="entry name" value="Metal_Ion_Import_ABC"/>
</dbReference>
<accession>A0A1M5UEK6</accession>
<dbReference type="InterPro" id="IPR003439">
    <property type="entry name" value="ABC_transporter-like_ATP-bd"/>
</dbReference>
<dbReference type="AlphaFoldDB" id="A0A1M5UEK6"/>
<dbReference type="InterPro" id="IPR003593">
    <property type="entry name" value="AAA+_ATPase"/>
</dbReference>
<evidence type="ECO:0000259" key="5">
    <source>
        <dbReference type="PROSITE" id="PS50893"/>
    </source>
</evidence>
<keyword evidence="3" id="KW-0547">Nucleotide-binding</keyword>
<gene>
    <name evidence="6" type="ORF">SAMN02745245_01737</name>
</gene>
<dbReference type="PANTHER" id="PTHR42734:SF5">
    <property type="entry name" value="IRON TRANSPORT SYSTEM ATP-BINDING PROTEIN HI_0361-RELATED"/>
    <property type="match status" value="1"/>
</dbReference>
<dbReference type="PANTHER" id="PTHR42734">
    <property type="entry name" value="METAL TRANSPORT SYSTEM ATP-BINDING PROTEIN TM_0124-RELATED"/>
    <property type="match status" value="1"/>
</dbReference>
<dbReference type="OrthoDB" id="9806726at2"/>
<dbReference type="SUPFAM" id="SSF52540">
    <property type="entry name" value="P-loop containing nucleoside triphosphate hydrolases"/>
    <property type="match status" value="1"/>
</dbReference>
<dbReference type="PROSITE" id="PS00211">
    <property type="entry name" value="ABC_TRANSPORTER_1"/>
    <property type="match status" value="1"/>
</dbReference>
<proteinExistence type="inferred from homology"/>
<dbReference type="EMBL" id="FQXI01000016">
    <property type="protein sequence ID" value="SHH61351.1"/>
    <property type="molecule type" value="Genomic_DNA"/>
</dbReference>
<protein>
    <submittedName>
        <fullName evidence="6">Iron/zinc/copper transport system ATP-binding protein</fullName>
    </submittedName>
</protein>
<dbReference type="InterPro" id="IPR017871">
    <property type="entry name" value="ABC_transporter-like_CS"/>
</dbReference>
<dbReference type="CDD" id="cd03235">
    <property type="entry name" value="ABC_Metallic_Cations"/>
    <property type="match status" value="1"/>
</dbReference>
<dbReference type="Proteomes" id="UP000184032">
    <property type="component" value="Unassembled WGS sequence"/>
</dbReference>
<comment type="similarity">
    <text evidence="1">Belongs to the ABC transporter superfamily.</text>
</comment>
<reference evidence="7" key="1">
    <citation type="submission" date="2016-11" db="EMBL/GenBank/DDBJ databases">
        <authorList>
            <person name="Varghese N."/>
            <person name="Submissions S."/>
        </authorList>
    </citation>
    <scope>NUCLEOTIDE SEQUENCE [LARGE SCALE GENOMIC DNA]</scope>
    <source>
        <strain evidence="7">DSM 21120</strain>
    </source>
</reference>
<dbReference type="STRING" id="1120995.SAMN02745245_01737"/>
<keyword evidence="4 6" id="KW-0067">ATP-binding</keyword>
<evidence type="ECO:0000256" key="4">
    <source>
        <dbReference type="ARBA" id="ARBA00022840"/>
    </source>
</evidence>
<evidence type="ECO:0000256" key="1">
    <source>
        <dbReference type="ARBA" id="ARBA00005417"/>
    </source>
</evidence>
<dbReference type="PROSITE" id="PS50893">
    <property type="entry name" value="ABC_TRANSPORTER_2"/>
    <property type="match status" value="1"/>
</dbReference>
<dbReference type="RefSeq" id="WP_083529182.1">
    <property type="nucleotide sequence ID" value="NZ_FQXI01000016.1"/>
</dbReference>
<name>A0A1M5UEK6_9FIRM</name>
<feature type="domain" description="ABC transporter" evidence="5">
    <location>
        <begin position="33"/>
        <end position="262"/>
    </location>
</feature>
<dbReference type="GO" id="GO:0016887">
    <property type="term" value="F:ATP hydrolysis activity"/>
    <property type="evidence" value="ECO:0007669"/>
    <property type="project" value="InterPro"/>
</dbReference>
<dbReference type="InterPro" id="IPR027417">
    <property type="entry name" value="P-loop_NTPase"/>
</dbReference>
<dbReference type="GO" id="GO:0005524">
    <property type="term" value="F:ATP binding"/>
    <property type="evidence" value="ECO:0007669"/>
    <property type="project" value="UniProtKB-KW"/>
</dbReference>
<keyword evidence="2" id="KW-0813">Transport</keyword>
<keyword evidence="7" id="KW-1185">Reference proteome</keyword>
<dbReference type="Pfam" id="PF00005">
    <property type="entry name" value="ABC_tran"/>
    <property type="match status" value="1"/>
</dbReference>
<sequence length="270" mass="29710">MNYNLQTHSKKSSSTLLSKVRENYIRKQILDVINIENLTVSYQGKVALDNLSCSIPKGKITGIIGPNGAGKSTLFKAILGLIKVDSGNFLFEDGVDKRDIAYVDQRNAIDLSFPIDVLDTVILGTYPKLGLFHNPGRIETEKALDALKIVKMEPYVKRQIGELSGGQLQRVFIARALAQEAEVFLLDEPFVGIDVVSESLIMETLKMLQKQGKSVAIVHHDLHKVRELFSNVILLNKELVAQGSVDNAFTVENVNKTYSGSLGDVVIKGA</sequence>
<organism evidence="6 7">
    <name type="scientific">Anaerosphaera aminiphila DSM 21120</name>
    <dbReference type="NCBI Taxonomy" id="1120995"/>
    <lineage>
        <taxon>Bacteria</taxon>
        <taxon>Bacillati</taxon>
        <taxon>Bacillota</taxon>
        <taxon>Tissierellia</taxon>
        <taxon>Tissierellales</taxon>
        <taxon>Peptoniphilaceae</taxon>
        <taxon>Anaerosphaera</taxon>
    </lineage>
</organism>
<evidence type="ECO:0000256" key="2">
    <source>
        <dbReference type="ARBA" id="ARBA00022448"/>
    </source>
</evidence>
<evidence type="ECO:0000313" key="7">
    <source>
        <dbReference type="Proteomes" id="UP000184032"/>
    </source>
</evidence>
<evidence type="ECO:0000256" key="3">
    <source>
        <dbReference type="ARBA" id="ARBA00022741"/>
    </source>
</evidence>
<evidence type="ECO:0000313" key="6">
    <source>
        <dbReference type="EMBL" id="SHH61351.1"/>
    </source>
</evidence>
<dbReference type="FunFam" id="3.40.50.300:FF:000134">
    <property type="entry name" value="Iron-enterobactin ABC transporter ATP-binding protein"/>
    <property type="match status" value="1"/>
</dbReference>